<dbReference type="InParanoid" id="A9UXE9"/>
<dbReference type="KEGG" id="mbr:MONBRDRAFT_7788"/>
<dbReference type="GeneID" id="5890605"/>
<accession>A9UXE9</accession>
<evidence type="ECO:0000313" key="1">
    <source>
        <dbReference type="EMBL" id="EDQ89993.1"/>
    </source>
</evidence>
<evidence type="ECO:0000313" key="2">
    <source>
        <dbReference type="Proteomes" id="UP000001357"/>
    </source>
</evidence>
<name>A9UXE9_MONBE</name>
<dbReference type="GO" id="GO:0006623">
    <property type="term" value="P:protein targeting to vacuole"/>
    <property type="evidence" value="ECO:0000318"/>
    <property type="project" value="GO_Central"/>
</dbReference>
<gene>
    <name evidence="1" type="ORF">MONBRDRAFT_7788</name>
</gene>
<organism evidence="1 2">
    <name type="scientific">Monosiga brevicollis</name>
    <name type="common">Choanoflagellate</name>
    <dbReference type="NCBI Taxonomy" id="81824"/>
    <lineage>
        <taxon>Eukaryota</taxon>
        <taxon>Choanoflagellata</taxon>
        <taxon>Craspedida</taxon>
        <taxon>Salpingoecidae</taxon>
        <taxon>Monosiga</taxon>
    </lineage>
</organism>
<protein>
    <submittedName>
        <fullName evidence="1">Uncharacterized protein</fullName>
    </submittedName>
</protein>
<dbReference type="RefSeq" id="XP_001745415.1">
    <property type="nucleotide sequence ID" value="XM_001745363.1"/>
</dbReference>
<reference evidence="1 2" key="1">
    <citation type="journal article" date="2008" name="Nature">
        <title>The genome of the choanoflagellate Monosiga brevicollis and the origin of metazoans.</title>
        <authorList>
            <consortium name="JGI Sequencing"/>
            <person name="King N."/>
            <person name="Westbrook M.J."/>
            <person name="Young S.L."/>
            <person name="Kuo A."/>
            <person name="Abedin M."/>
            <person name="Chapman J."/>
            <person name="Fairclough S."/>
            <person name="Hellsten U."/>
            <person name="Isogai Y."/>
            <person name="Letunic I."/>
            <person name="Marr M."/>
            <person name="Pincus D."/>
            <person name="Putnam N."/>
            <person name="Rokas A."/>
            <person name="Wright K.J."/>
            <person name="Zuzow R."/>
            <person name="Dirks W."/>
            <person name="Good M."/>
            <person name="Goodstein D."/>
            <person name="Lemons D."/>
            <person name="Li W."/>
            <person name="Lyons J.B."/>
            <person name="Morris A."/>
            <person name="Nichols S."/>
            <person name="Richter D.J."/>
            <person name="Salamov A."/>
            <person name="Bork P."/>
            <person name="Lim W.A."/>
            <person name="Manning G."/>
            <person name="Miller W.T."/>
            <person name="McGinnis W."/>
            <person name="Shapiro H."/>
            <person name="Tjian R."/>
            <person name="Grigoriev I.V."/>
            <person name="Rokhsar D."/>
        </authorList>
    </citation>
    <scope>NUCLEOTIDE SEQUENCE [LARGE SCALE GENOMIC DNA]</scope>
    <source>
        <strain evidence="2">MX1 / ATCC 50154</strain>
    </source>
</reference>
<dbReference type="Proteomes" id="UP000001357">
    <property type="component" value="Unassembled WGS sequence"/>
</dbReference>
<dbReference type="GO" id="GO:0045053">
    <property type="term" value="P:protein retention in Golgi apparatus"/>
    <property type="evidence" value="ECO:0000318"/>
    <property type="project" value="GO_Central"/>
</dbReference>
<sequence length="2039" mass="221425">MATRLAKQQVLEWLSTYTIGLDPDRISFSLWEGAVVLEHVQLNCAALNQIFHQQGVPLRCEHGQCERLRLAIPWLSLGAEPLSLDVSGAFFRFQLLTTSTAAASTKQESPEPSSAATFCDADGHWHEGPDVVATDLAADDDQDNSDAKLGDETNPPSASLAGNRLLSNVRLRLERCRIDLVVPELDIQVHAHVSLVELQRAWQTEALDWPDAANPINMATGATLAYCLLLTLLEHRRGRSTDGSVITRLGLRLAPICCDINLATLLAAYGRASFTHQHPVKTTGKVGVTTSASSLGHQRRQRKTSASAWNVNLNLASLECRVRLGVAVENTATGTSDAFSEAIGTATEEGPLPTSLLIVAQTLHVDGYWAPQSAEPVVELTLAHAHVNGDLSRDSPLFHLSKLELCWGRADSQQSADSVPADRFYPHLSFNLVTLAVAINPVQLSVVSQLVILIRSLPSTQQGLSDHVSSQSFLPKMAYTVKVDLQSVSLAIADVQGPVWHHIWSKSHLVLDARPAYVALTARWLTGSLNADTQDLVDHNGQLDMTGDLTSIPWRLRCHGSLPPLHVSLETLIRLLTLLDPIFDASLLVGTQEPQSHLKRQRQTTPIKRPALPAATPVNFDVCIQPICLSLTVPMASKQPYALQCCAGPIFSSTNATKITVKNVFMAVNAPRAKAGHATAGKITENERLMVLASDLEMELDVTDAWSIHLRAPNLQPILLDPLLQIGEQATLIVQRTLKPAASSRPGEIGAHKHTRSWSTVSVLSDMGEWHPETPILRVSCRVPLLCVRAQGAALQIAHLNVSLGLIPVVEVDTQLTWKELNWTSFANHRHAVVRGVLMPAAGDPRLTLRGTAAEMAVSLPAFNLNLDLAHASTGMTPSANTCTTSQAHKSTLTNPARMVAVALSSHFCHFGGMCWHGSKLPQPSKHQCQPSHQTLCRARRLMNPTGKIIDMQASAVICTAVPCAWHTVREYLRPANCFCPTMATQRFMPLAELCVGPGTTTHHISRAHAAHTFKVIIVLGAEQGSLSAPSAAVNPNAFLTSRGMLIEQLVPSMAGSGDVQQGLIKCPSATELLGAVDVRSQEAPTQTWIQAHGEIGEVACRIDESFSDTERQSTTLPVIASQCLGAEVTLDLEDLNHVHASLSFSALDLEPGPPCQGKVVKVEQFEMTGTLHPQRMALGCQVGLIDLMLNEDWSHVANRIRSAVQNPCTLARSTAAAGHFAMEAAVADLPVVPIFLPEVGCHAAVQPGGEQVVVLNLTPLDLYWDNGLAIPTLASTAMTCTQLATMSWALVNRAGDHLAAAAPLVPSSKRIMVVHQQHSAGEARPVMLHTQFAGHVLRIRTNATWNAQLALHMPTGQIWTASEIFAPWFQLTTTSTVYIRQTDGVLFMARTARSAVIDGKDSDSLKVEAMPFVRVHNYTNVSCRLVLGPRDSASWEIEPGVSWLLTDEMLRAAQITSLVDLDLSLTCGAHATAWTVGHSLPSDHDLQVTCEPLLDGQAYVFGLRGLFWLQNSTQLPVEVSGSFPCPSSLTGPGQFAGGHIGPSQLLFSSSTTVSTRPAADADGSPPPVLELRVPHYGIILQTSWPASRPGSRRLMPVDDLVIRPVLHVSWDARGARIQSRPEQKLLTFIGPAQSEAHSFEVQAHVMSMSERGGHRQVLLHERQWHMLPHRIFWDHSGQSWHLNLNVRLAASEAVAWQFSAHIGPTTSQVRTRVDDPDAPSLLVMQTAYGWEVRLIVSELPHVLLTGRVGRLRCVVGKQQKPVMAGHVVELELHAAAAQDLPCDFGLTLQDVQVHSPLLRRDRLVVARLGTEPACRVTGSVLASRGLIRSFEVMPGFLAVHLEPDLVSELHAWAARTVPALQRALGLAQERHSEYFEHASNPLEAAHPLLIAAWRVAPFAIRLTSRLDLGSLPQVDNLTLRLSELVIRGPSNFSTPSGFLEVVAAHYVADICLGAGWLVPSLAILGSPKAIFERLQEELHHTFGNEWAGASMSRRATRILQATAVHLSSELAEGASTAAREASRGIEFLHHDVDFHSFR</sequence>
<keyword evidence="2" id="KW-1185">Reference proteome</keyword>
<proteinExistence type="predicted"/>
<dbReference type="EMBL" id="CH991549">
    <property type="protein sequence ID" value="EDQ89993.1"/>
    <property type="molecule type" value="Genomic_DNA"/>
</dbReference>